<evidence type="ECO:0000313" key="1">
    <source>
        <dbReference type="EMBL" id="KAK4025902.1"/>
    </source>
</evidence>
<reference evidence="1 2" key="1">
    <citation type="journal article" date="2023" name="Nucleic Acids Res.">
        <title>The hologenome of Daphnia magna reveals possible DNA methylation and microbiome-mediated evolution of the host genome.</title>
        <authorList>
            <person name="Chaturvedi A."/>
            <person name="Li X."/>
            <person name="Dhandapani V."/>
            <person name="Marshall H."/>
            <person name="Kissane S."/>
            <person name="Cuenca-Cambronero M."/>
            <person name="Asole G."/>
            <person name="Calvet F."/>
            <person name="Ruiz-Romero M."/>
            <person name="Marangio P."/>
            <person name="Guigo R."/>
            <person name="Rago D."/>
            <person name="Mirbahai L."/>
            <person name="Eastwood N."/>
            <person name="Colbourne J.K."/>
            <person name="Zhou J."/>
            <person name="Mallon E."/>
            <person name="Orsini L."/>
        </authorList>
    </citation>
    <scope>NUCLEOTIDE SEQUENCE [LARGE SCALE GENOMIC DNA]</scope>
    <source>
        <strain evidence="1">LRV0_1</strain>
    </source>
</reference>
<evidence type="ECO:0000313" key="2">
    <source>
        <dbReference type="Proteomes" id="UP001234178"/>
    </source>
</evidence>
<gene>
    <name evidence="1" type="ORF">OUZ56_014938</name>
</gene>
<comment type="caution">
    <text evidence="1">The sequence shown here is derived from an EMBL/GenBank/DDBJ whole genome shotgun (WGS) entry which is preliminary data.</text>
</comment>
<organism evidence="1 2">
    <name type="scientific">Daphnia magna</name>
    <dbReference type="NCBI Taxonomy" id="35525"/>
    <lineage>
        <taxon>Eukaryota</taxon>
        <taxon>Metazoa</taxon>
        <taxon>Ecdysozoa</taxon>
        <taxon>Arthropoda</taxon>
        <taxon>Crustacea</taxon>
        <taxon>Branchiopoda</taxon>
        <taxon>Diplostraca</taxon>
        <taxon>Cladocera</taxon>
        <taxon>Anomopoda</taxon>
        <taxon>Daphniidae</taxon>
        <taxon>Daphnia</taxon>
    </lineage>
</organism>
<keyword evidence="2" id="KW-1185">Reference proteome</keyword>
<sequence length="97" mass="11736">MVKDIITRFILKKVPNFCFELSDDWIYKFYSMGRESERCVNALHAFTNNITQHVTRDQREILRRFTMKYPDQIESCETQEYFCCHDLVTLPILITYI</sequence>
<accession>A0ABR0ALA5</accession>
<protein>
    <submittedName>
        <fullName evidence="1">Uncharacterized protein</fullName>
    </submittedName>
</protein>
<name>A0ABR0ALA5_9CRUS</name>
<dbReference type="Proteomes" id="UP001234178">
    <property type="component" value="Unassembled WGS sequence"/>
</dbReference>
<dbReference type="EMBL" id="JAOYFB010000038">
    <property type="protein sequence ID" value="KAK4025902.1"/>
    <property type="molecule type" value="Genomic_DNA"/>
</dbReference>
<proteinExistence type="predicted"/>